<reference evidence="12" key="1">
    <citation type="submission" date="2023-02" db="EMBL/GenBank/DDBJ databases">
        <title>Description and genomic characterization of Salipiger bruguierae sp. nov., isolated from the sediment of mangrove plant Bruguiera sexangula.</title>
        <authorList>
            <person name="Long M."/>
        </authorList>
    </citation>
    <scope>NUCLEOTIDE SEQUENCE</scope>
    <source>
        <strain evidence="12">H15</strain>
    </source>
</reference>
<evidence type="ECO:0000256" key="3">
    <source>
        <dbReference type="ARBA" id="ARBA00022448"/>
    </source>
</evidence>
<name>A0AAU8AL50_9RHOB</name>
<dbReference type="Gene3D" id="3.30.460.20">
    <property type="entry name" value="CorA soluble domain-like"/>
    <property type="match status" value="1"/>
</dbReference>
<dbReference type="GO" id="GO:0050897">
    <property type="term" value="F:cobalt ion binding"/>
    <property type="evidence" value="ECO:0007669"/>
    <property type="project" value="TreeGrafter"/>
</dbReference>
<keyword evidence="3" id="KW-0813">Transport</keyword>
<evidence type="ECO:0000313" key="12">
    <source>
        <dbReference type="EMBL" id="XCC95697.1"/>
    </source>
</evidence>
<evidence type="ECO:0000256" key="2">
    <source>
        <dbReference type="ARBA" id="ARBA00009765"/>
    </source>
</evidence>
<dbReference type="Gene3D" id="1.20.58.340">
    <property type="entry name" value="Magnesium transport protein CorA, transmembrane region"/>
    <property type="match status" value="2"/>
</dbReference>
<proteinExistence type="inferred from homology"/>
<dbReference type="CDD" id="cd12833">
    <property type="entry name" value="ZntB-like_1"/>
    <property type="match status" value="1"/>
</dbReference>
<evidence type="ECO:0000256" key="5">
    <source>
        <dbReference type="ARBA" id="ARBA00022519"/>
    </source>
</evidence>
<dbReference type="PANTHER" id="PTHR46494">
    <property type="entry name" value="CORA FAMILY METAL ION TRANSPORTER (EUROFUNG)"/>
    <property type="match status" value="1"/>
</dbReference>
<dbReference type="PANTHER" id="PTHR46494:SF3">
    <property type="entry name" value="ZINC TRANSPORT PROTEIN ZNTB"/>
    <property type="match status" value="1"/>
</dbReference>
<feature type="transmembrane region" description="Helical" evidence="11">
    <location>
        <begin position="310"/>
        <end position="330"/>
    </location>
</feature>
<keyword evidence="7" id="KW-0862">Zinc</keyword>
<protein>
    <submittedName>
        <fullName evidence="12">Zinc transporter ZntB</fullName>
    </submittedName>
</protein>
<dbReference type="SUPFAM" id="SSF143865">
    <property type="entry name" value="CorA soluble domain-like"/>
    <property type="match status" value="1"/>
</dbReference>
<dbReference type="Pfam" id="PF01544">
    <property type="entry name" value="CorA"/>
    <property type="match status" value="1"/>
</dbReference>
<keyword evidence="4" id="KW-1003">Cell membrane</keyword>
<sequence>MSLEQGGPAASPETPKEPVTMIFDGSGGARIVGAAGFDAFRPAPGAPGFAWQHLMRDHPDAAPRLATIGLDEFVIDALMAEETRPRCTVHGDGVLLNLRGVNPHPLAEPGDMISIRLWVEAHRIVGVSVRALDALEDMVGAMARGHGPRSPGDFVAKLALRLADRAEPEVAELTDMIDGLEERLLEDEDGTPRAELAGVRRAAILLRRYLVPQKDALLALEIEELSWLSERDRAHLREAADRVVRLGEELDAIRDRAQIVHEQLIDQRAESLNRRMLLLTVVAAIFLPLSLLTGLLGINVGGIPGAQNSWAFLIVCVVLVAVGSSVFFYFRKTGMFR</sequence>
<evidence type="ECO:0000256" key="9">
    <source>
        <dbReference type="ARBA" id="ARBA00023065"/>
    </source>
</evidence>
<evidence type="ECO:0000256" key="10">
    <source>
        <dbReference type="ARBA" id="ARBA00023136"/>
    </source>
</evidence>
<dbReference type="GO" id="GO:0000287">
    <property type="term" value="F:magnesium ion binding"/>
    <property type="evidence" value="ECO:0007669"/>
    <property type="project" value="TreeGrafter"/>
</dbReference>
<keyword evidence="8 11" id="KW-1133">Transmembrane helix</keyword>
<dbReference type="InterPro" id="IPR002523">
    <property type="entry name" value="MgTranspt_CorA/ZnTranspt_ZntB"/>
</dbReference>
<feature type="transmembrane region" description="Helical" evidence="11">
    <location>
        <begin position="277"/>
        <end position="298"/>
    </location>
</feature>
<comment type="subcellular location">
    <subcellularLocation>
        <location evidence="1">Cell membrane</location>
        <topology evidence="1">Multi-pass membrane protein</topology>
    </subcellularLocation>
</comment>
<accession>A0AAU8AL50</accession>
<keyword evidence="5" id="KW-0997">Cell inner membrane</keyword>
<dbReference type="EMBL" id="CP123385">
    <property type="protein sequence ID" value="XCC95697.1"/>
    <property type="molecule type" value="Genomic_DNA"/>
</dbReference>
<comment type="similarity">
    <text evidence="2">Belongs to the CorA metal ion transporter (MIT) (TC 1.A.35) family.</text>
</comment>
<evidence type="ECO:0000256" key="8">
    <source>
        <dbReference type="ARBA" id="ARBA00022989"/>
    </source>
</evidence>
<dbReference type="SUPFAM" id="SSF144083">
    <property type="entry name" value="Magnesium transport protein CorA, transmembrane region"/>
    <property type="match status" value="1"/>
</dbReference>
<keyword evidence="10 11" id="KW-0472">Membrane</keyword>
<dbReference type="GO" id="GO:0015087">
    <property type="term" value="F:cobalt ion transmembrane transporter activity"/>
    <property type="evidence" value="ECO:0007669"/>
    <property type="project" value="TreeGrafter"/>
</dbReference>
<dbReference type="InterPro" id="IPR045861">
    <property type="entry name" value="CorA_cytoplasmic_dom"/>
</dbReference>
<dbReference type="RefSeq" id="WP_353474563.1">
    <property type="nucleotide sequence ID" value="NZ_CP123385.1"/>
</dbReference>
<evidence type="ECO:0000256" key="11">
    <source>
        <dbReference type="SAM" id="Phobius"/>
    </source>
</evidence>
<dbReference type="InterPro" id="IPR045863">
    <property type="entry name" value="CorA_TM1_TM2"/>
</dbReference>
<evidence type="ECO:0000256" key="6">
    <source>
        <dbReference type="ARBA" id="ARBA00022692"/>
    </source>
</evidence>
<keyword evidence="6 11" id="KW-0812">Transmembrane</keyword>
<dbReference type="GO" id="GO:0015095">
    <property type="term" value="F:magnesium ion transmembrane transporter activity"/>
    <property type="evidence" value="ECO:0007669"/>
    <property type="project" value="TreeGrafter"/>
</dbReference>
<evidence type="ECO:0000256" key="7">
    <source>
        <dbReference type="ARBA" id="ARBA00022833"/>
    </source>
</evidence>
<organism evidence="12">
    <name type="scientific">Alloyangia sp. H15</name>
    <dbReference type="NCBI Taxonomy" id="3029062"/>
    <lineage>
        <taxon>Bacteria</taxon>
        <taxon>Pseudomonadati</taxon>
        <taxon>Pseudomonadota</taxon>
        <taxon>Alphaproteobacteria</taxon>
        <taxon>Rhodobacterales</taxon>
        <taxon>Roseobacteraceae</taxon>
        <taxon>Alloyangia</taxon>
    </lineage>
</organism>
<gene>
    <name evidence="12" type="ORF">PVT71_21695</name>
</gene>
<dbReference type="GO" id="GO:0005886">
    <property type="term" value="C:plasma membrane"/>
    <property type="evidence" value="ECO:0007669"/>
    <property type="project" value="UniProtKB-SubCell"/>
</dbReference>
<keyword evidence="9" id="KW-0406">Ion transport</keyword>
<evidence type="ECO:0000256" key="1">
    <source>
        <dbReference type="ARBA" id="ARBA00004651"/>
    </source>
</evidence>
<evidence type="ECO:0000256" key="4">
    <source>
        <dbReference type="ARBA" id="ARBA00022475"/>
    </source>
</evidence>
<dbReference type="AlphaFoldDB" id="A0AAU8AL50"/>